<accession>A0A062XZ44</accession>
<dbReference type="Proteomes" id="UP000027284">
    <property type="component" value="Unassembled WGS sequence"/>
</dbReference>
<proteinExistence type="predicted"/>
<sequence length="593" mass="61814">MLVLSWLLAAGLAVMPFAEVQTGQRGVCITEWSGGERIEIPVVVVGTLPASQPGRRAVLVKLSDPRFADAGVVAGMSGSPVYVDGKLVGAVAFGWNFAREPLAGVTPFEDMQAIPVDAENPGSSPLSLSAASGVAENPLTKSSFGADGWERQNALATLFSALRGELELASLAAAPLPSPQPLPLATAGFPESPWAEKLWRPLGLAPVPGGAETLPDSTLPQAGDMVAAVLVWGDAVLAAGGTLTARDGDTYYAFGHPLFAAGSVKMPAARARVLAIQSNYALPFKIFTVGKPFGTFLADQPAGMVAVAGKPPAGLPVTVTVASSQESKQFSFYLADVPLLQPLLAAFLAATSLSYNQGPNADLTVDMTVKASFADGSAVSLRQNTAGADAVGRVATFLGALVALLTNPPFPAPPLAALDVQLSRSPHVSATILEAIPQRRKVRPGEALSVAVRLQPYRGPVERRVYSLVIPRNLPAGKLDLIVADGASFSDYALRSEKAQAENFRQLCAQLSRLEPSSHLVAALETREAGLSLPQGPLPGLPPSLSASYASALTQGNVERLTTHLVTSQRWPYPWPLSGGIRVSLDVVTQEAP</sequence>
<organism evidence="2 3">
    <name type="scientific">Thermoanaerobaculum aquaticum</name>
    <dbReference type="NCBI Taxonomy" id="1312852"/>
    <lineage>
        <taxon>Bacteria</taxon>
        <taxon>Pseudomonadati</taxon>
        <taxon>Acidobacteriota</taxon>
        <taxon>Thermoanaerobaculia</taxon>
        <taxon>Thermoanaerobaculales</taxon>
        <taxon>Thermoanaerobaculaceae</taxon>
        <taxon>Thermoanaerobaculum</taxon>
    </lineage>
</organism>
<reference evidence="2 3" key="1">
    <citation type="submission" date="2014-04" db="EMBL/GenBank/DDBJ databases">
        <title>The Genome Sequence of Thermoanaerobaculum aquaticum MP-01, The First Cultivated Group 23 Acidobacterium.</title>
        <authorList>
            <person name="Stamps B.W."/>
            <person name="Losey N.A."/>
            <person name="Lawson P.A."/>
            <person name="Stevenson B.S."/>
        </authorList>
    </citation>
    <scope>NUCLEOTIDE SEQUENCE [LARGE SCALE GENOMIC DNA]</scope>
    <source>
        <strain evidence="2 3">MP-01</strain>
    </source>
</reference>
<protein>
    <recommendedName>
        <fullName evidence="1">Peptidase S55 domain-containing protein</fullName>
    </recommendedName>
</protein>
<evidence type="ECO:0000313" key="3">
    <source>
        <dbReference type="Proteomes" id="UP000027284"/>
    </source>
</evidence>
<comment type="caution">
    <text evidence="2">The sequence shown here is derived from an EMBL/GenBank/DDBJ whole genome shotgun (WGS) entry which is preliminary data.</text>
</comment>
<dbReference type="EMBL" id="JMFG01000005">
    <property type="protein sequence ID" value="KDA54719.1"/>
    <property type="molecule type" value="Genomic_DNA"/>
</dbReference>
<dbReference type="AlphaFoldDB" id="A0A062XZ44"/>
<keyword evidence="3" id="KW-1185">Reference proteome</keyword>
<dbReference type="InterPro" id="IPR008763">
    <property type="entry name" value="Peptidase_S55"/>
</dbReference>
<dbReference type="RefSeq" id="WP_038046916.1">
    <property type="nucleotide sequence ID" value="NZ_JMFG01000005.1"/>
</dbReference>
<dbReference type="STRING" id="1312852.EG19_09860"/>
<dbReference type="PROSITE" id="PS51494">
    <property type="entry name" value="SPOIVB"/>
    <property type="match status" value="1"/>
</dbReference>
<evidence type="ECO:0000313" key="2">
    <source>
        <dbReference type="EMBL" id="KDA54719.1"/>
    </source>
</evidence>
<gene>
    <name evidence="2" type="ORF">EG19_09860</name>
</gene>
<feature type="domain" description="Peptidase S55" evidence="1">
    <location>
        <begin position="1"/>
        <end position="127"/>
    </location>
</feature>
<dbReference type="OrthoDB" id="9765242at2"/>
<name>A0A062XZ44_9BACT</name>
<evidence type="ECO:0000259" key="1">
    <source>
        <dbReference type="PROSITE" id="PS51494"/>
    </source>
</evidence>
<dbReference type="Pfam" id="PF05580">
    <property type="entry name" value="Peptidase_S55"/>
    <property type="match status" value="1"/>
</dbReference>